<protein>
    <submittedName>
        <fullName evidence="3">Myotubularin phosphatase domain-containing protein</fullName>
    </submittedName>
</protein>
<gene>
    <name evidence="1" type="ORF">GPUH_LOCUS9208</name>
</gene>
<evidence type="ECO:0000313" key="1">
    <source>
        <dbReference type="EMBL" id="VDK69349.1"/>
    </source>
</evidence>
<dbReference type="EMBL" id="UYRT01029264">
    <property type="protein sequence ID" value="VDK69349.1"/>
    <property type="molecule type" value="Genomic_DNA"/>
</dbReference>
<evidence type="ECO:0000313" key="3">
    <source>
        <dbReference type="WBParaSite" id="GPUH_0000921801-mRNA-1"/>
    </source>
</evidence>
<organism evidence="3">
    <name type="scientific">Gongylonema pulchrum</name>
    <dbReference type="NCBI Taxonomy" id="637853"/>
    <lineage>
        <taxon>Eukaryota</taxon>
        <taxon>Metazoa</taxon>
        <taxon>Ecdysozoa</taxon>
        <taxon>Nematoda</taxon>
        <taxon>Chromadorea</taxon>
        <taxon>Rhabditida</taxon>
        <taxon>Spirurina</taxon>
        <taxon>Spiruromorpha</taxon>
        <taxon>Spiruroidea</taxon>
        <taxon>Gongylonematidae</taxon>
        <taxon>Gongylonema</taxon>
    </lineage>
</organism>
<name>A0A183DKG7_9BILA</name>
<sequence length="75" mass="8876">MLKVFETAAELQEAEQLTSNSVYLLPIHYSIRHERHGVYPEAKCKVFGYPDQSPFLWMVIRRNKFTRLLFALIFS</sequence>
<reference evidence="1 2" key="2">
    <citation type="submission" date="2018-11" db="EMBL/GenBank/DDBJ databases">
        <authorList>
            <consortium name="Pathogen Informatics"/>
        </authorList>
    </citation>
    <scope>NUCLEOTIDE SEQUENCE [LARGE SCALE GENOMIC DNA]</scope>
</reference>
<proteinExistence type="predicted"/>
<evidence type="ECO:0000313" key="2">
    <source>
        <dbReference type="Proteomes" id="UP000271098"/>
    </source>
</evidence>
<dbReference type="OrthoDB" id="5778665at2759"/>
<accession>A0A183DKG7</accession>
<dbReference type="AlphaFoldDB" id="A0A183DKG7"/>
<reference evidence="3" key="1">
    <citation type="submission" date="2016-06" db="UniProtKB">
        <authorList>
            <consortium name="WormBaseParasite"/>
        </authorList>
    </citation>
    <scope>IDENTIFICATION</scope>
</reference>
<dbReference type="Proteomes" id="UP000271098">
    <property type="component" value="Unassembled WGS sequence"/>
</dbReference>
<dbReference type="WBParaSite" id="GPUH_0000921801-mRNA-1">
    <property type="protein sequence ID" value="GPUH_0000921801-mRNA-1"/>
    <property type="gene ID" value="GPUH_0000921801"/>
</dbReference>
<keyword evidence="2" id="KW-1185">Reference proteome</keyword>